<dbReference type="EMBL" id="JBJQND010000003">
    <property type="protein sequence ID" value="KAL3881110.1"/>
    <property type="molecule type" value="Genomic_DNA"/>
</dbReference>
<proteinExistence type="predicted"/>
<sequence>MIFVLRTRESETLNNVPCLKDNNGHVTVLIKRTIAGTISSKGRMVWNDIFKREDGLERYPQKGGWWSGTISSKGRMVWNDILKREDGLERYPQKGE</sequence>
<keyword evidence="2" id="KW-1185">Reference proteome</keyword>
<dbReference type="Proteomes" id="UP001634394">
    <property type="component" value="Unassembled WGS sequence"/>
</dbReference>
<name>A0ABD3X879_SINWO</name>
<evidence type="ECO:0000313" key="1">
    <source>
        <dbReference type="EMBL" id="KAL3881110.1"/>
    </source>
</evidence>
<protein>
    <submittedName>
        <fullName evidence="1">Uncharacterized protein</fullName>
    </submittedName>
</protein>
<dbReference type="AlphaFoldDB" id="A0ABD3X879"/>
<comment type="caution">
    <text evidence="1">The sequence shown here is derived from an EMBL/GenBank/DDBJ whole genome shotgun (WGS) entry which is preliminary data.</text>
</comment>
<gene>
    <name evidence="1" type="ORF">ACJMK2_027571</name>
</gene>
<accession>A0ABD3X879</accession>
<organism evidence="1 2">
    <name type="scientific">Sinanodonta woodiana</name>
    <name type="common">Chinese pond mussel</name>
    <name type="synonym">Anodonta woodiana</name>
    <dbReference type="NCBI Taxonomy" id="1069815"/>
    <lineage>
        <taxon>Eukaryota</taxon>
        <taxon>Metazoa</taxon>
        <taxon>Spiralia</taxon>
        <taxon>Lophotrochozoa</taxon>
        <taxon>Mollusca</taxon>
        <taxon>Bivalvia</taxon>
        <taxon>Autobranchia</taxon>
        <taxon>Heteroconchia</taxon>
        <taxon>Palaeoheterodonta</taxon>
        <taxon>Unionida</taxon>
        <taxon>Unionoidea</taxon>
        <taxon>Unionidae</taxon>
        <taxon>Unioninae</taxon>
        <taxon>Sinanodonta</taxon>
    </lineage>
</organism>
<reference evidence="1 2" key="1">
    <citation type="submission" date="2024-11" db="EMBL/GenBank/DDBJ databases">
        <title>Chromosome-level genome assembly of the freshwater bivalve Anodonta woodiana.</title>
        <authorList>
            <person name="Chen X."/>
        </authorList>
    </citation>
    <scope>NUCLEOTIDE SEQUENCE [LARGE SCALE GENOMIC DNA]</scope>
    <source>
        <strain evidence="1">MN2024</strain>
        <tissue evidence="1">Gills</tissue>
    </source>
</reference>
<evidence type="ECO:0000313" key="2">
    <source>
        <dbReference type="Proteomes" id="UP001634394"/>
    </source>
</evidence>